<evidence type="ECO:0000256" key="3">
    <source>
        <dbReference type="ARBA" id="ARBA00022989"/>
    </source>
</evidence>
<gene>
    <name evidence="9" type="ORF">MED92_16940</name>
</gene>
<dbReference type="PANTHER" id="PTHR38766">
    <property type="entry name" value="FLAGELLAR PROTEIN FLIO"/>
    <property type="match status" value="1"/>
</dbReference>
<keyword evidence="9" id="KW-0969">Cilium</keyword>
<dbReference type="EMBL" id="AAOW01000016">
    <property type="protein sequence ID" value="EAR60570.1"/>
    <property type="molecule type" value="Genomic_DNA"/>
</dbReference>
<evidence type="ECO:0000256" key="1">
    <source>
        <dbReference type="ARBA" id="ARBA00022475"/>
    </source>
</evidence>
<dbReference type="Pfam" id="PF04347">
    <property type="entry name" value="FliO"/>
    <property type="match status" value="1"/>
</dbReference>
<feature type="signal peptide" evidence="8">
    <location>
        <begin position="1"/>
        <end position="18"/>
    </location>
</feature>
<keyword evidence="9" id="KW-0282">Flagellum</keyword>
<dbReference type="GO" id="GO:0005886">
    <property type="term" value="C:plasma membrane"/>
    <property type="evidence" value="ECO:0007669"/>
    <property type="project" value="UniProtKB-SubCell"/>
</dbReference>
<evidence type="ECO:0000256" key="8">
    <source>
        <dbReference type="SAM" id="SignalP"/>
    </source>
</evidence>
<dbReference type="PANTHER" id="PTHR38766:SF1">
    <property type="entry name" value="FLAGELLAR PROTEIN FLIO"/>
    <property type="match status" value="1"/>
</dbReference>
<evidence type="ECO:0000256" key="2">
    <source>
        <dbReference type="ARBA" id="ARBA00022692"/>
    </source>
</evidence>
<dbReference type="NCBIfam" id="TIGR03500">
    <property type="entry name" value="FliO_TIGR"/>
    <property type="match status" value="1"/>
</dbReference>
<dbReference type="Proteomes" id="UP000002171">
    <property type="component" value="Unassembled WGS sequence"/>
</dbReference>
<evidence type="ECO:0000256" key="5">
    <source>
        <dbReference type="ARBA" id="ARBA00023143"/>
    </source>
</evidence>
<name>A0A7U8C318_NEPCE</name>
<feature type="chain" id="PRO_5031529236" description="Flagellar protein" evidence="8">
    <location>
        <begin position="19"/>
        <end position="146"/>
    </location>
</feature>
<keyword evidence="8" id="KW-0732">Signal</keyword>
<keyword evidence="9" id="KW-0966">Cell projection</keyword>
<keyword evidence="1 7" id="KW-1003">Cell membrane</keyword>
<keyword evidence="4 7" id="KW-0472">Membrane</keyword>
<dbReference type="AlphaFoldDB" id="A0A7U8C318"/>
<dbReference type="InterPro" id="IPR052205">
    <property type="entry name" value="FliO/MopB"/>
</dbReference>
<reference evidence="9 10" key="1">
    <citation type="submission" date="2006-02" db="EMBL/GenBank/DDBJ databases">
        <authorList>
            <person name="Pinhassi J."/>
            <person name="Pedros-Alio C."/>
            <person name="Ferriera S."/>
            <person name="Johnson J."/>
            <person name="Kravitz S."/>
            <person name="Halpern A."/>
            <person name="Remington K."/>
            <person name="Beeson K."/>
            <person name="Tran B."/>
            <person name="Rogers Y.-H."/>
            <person name="Friedman R."/>
            <person name="Venter J.C."/>
        </authorList>
    </citation>
    <scope>NUCLEOTIDE SEQUENCE [LARGE SCALE GENOMIC DNA]</scope>
    <source>
        <strain evidence="9 10">MED92</strain>
    </source>
</reference>
<proteinExistence type="inferred from homology"/>
<comment type="subcellular location">
    <subcellularLocation>
        <location evidence="7">Cell membrane</location>
    </subcellularLocation>
    <subcellularLocation>
        <location evidence="7">Bacterial flagellum basal body</location>
    </subcellularLocation>
</comment>
<keyword evidence="3 7" id="KW-1133">Transmembrane helix</keyword>
<keyword evidence="2 7" id="KW-0812">Transmembrane</keyword>
<dbReference type="GO" id="GO:0009425">
    <property type="term" value="C:bacterial-type flagellum basal body"/>
    <property type="evidence" value="ECO:0007669"/>
    <property type="project" value="UniProtKB-SubCell"/>
</dbReference>
<sequence length="146" mass="15910">MRFLGTLLAILVSFSAVASESVVTSSSARPSFQEPFSTEAVSQLILGLLLVMAVIFAFFWLLKRFSGFAPITHNMKVIGVLPLTAREKAVLVKVGDTQMLLGVAPGRVSHLHTFDEPVVESDVNSVSFAERLSEVMKKAKEQKGEE</sequence>
<evidence type="ECO:0000256" key="4">
    <source>
        <dbReference type="ARBA" id="ARBA00023136"/>
    </source>
</evidence>
<evidence type="ECO:0000256" key="7">
    <source>
        <dbReference type="RuleBase" id="RU362064"/>
    </source>
</evidence>
<dbReference type="InterPro" id="IPR022781">
    <property type="entry name" value="Flagellar_biosynth_FliO"/>
</dbReference>
<comment type="caution">
    <text evidence="9">The sequence shown here is derived from an EMBL/GenBank/DDBJ whole genome shotgun (WGS) entry which is preliminary data.</text>
</comment>
<feature type="transmembrane region" description="Helical" evidence="7">
    <location>
        <begin position="43"/>
        <end position="62"/>
    </location>
</feature>
<evidence type="ECO:0000256" key="6">
    <source>
        <dbReference type="ARBA" id="ARBA00037937"/>
    </source>
</evidence>
<protein>
    <recommendedName>
        <fullName evidence="7">Flagellar protein</fullName>
    </recommendedName>
</protein>
<accession>A0A7U8C318</accession>
<comment type="similarity">
    <text evidence="6 7">Belongs to the FliO/MopB family.</text>
</comment>
<dbReference type="GO" id="GO:0044781">
    <property type="term" value="P:bacterial-type flagellum organization"/>
    <property type="evidence" value="ECO:0007669"/>
    <property type="project" value="UniProtKB-UniRule"/>
</dbReference>
<organism evidence="9 10">
    <name type="scientific">Neptuniibacter caesariensis</name>
    <dbReference type="NCBI Taxonomy" id="207954"/>
    <lineage>
        <taxon>Bacteria</taxon>
        <taxon>Pseudomonadati</taxon>
        <taxon>Pseudomonadota</taxon>
        <taxon>Gammaproteobacteria</taxon>
        <taxon>Oceanospirillales</taxon>
        <taxon>Oceanospirillaceae</taxon>
        <taxon>Neptuniibacter</taxon>
    </lineage>
</organism>
<keyword evidence="5 7" id="KW-0975">Bacterial flagellum</keyword>
<evidence type="ECO:0000313" key="10">
    <source>
        <dbReference type="Proteomes" id="UP000002171"/>
    </source>
</evidence>
<evidence type="ECO:0000313" key="9">
    <source>
        <dbReference type="EMBL" id="EAR60570.1"/>
    </source>
</evidence>
<keyword evidence="10" id="KW-1185">Reference proteome</keyword>